<gene>
    <name evidence="1" type="ORF">HG537_0B05240</name>
</gene>
<organism evidence="1 2">
    <name type="scientific">Torulaspora globosa</name>
    <dbReference type="NCBI Taxonomy" id="48254"/>
    <lineage>
        <taxon>Eukaryota</taxon>
        <taxon>Fungi</taxon>
        <taxon>Dikarya</taxon>
        <taxon>Ascomycota</taxon>
        <taxon>Saccharomycotina</taxon>
        <taxon>Saccharomycetes</taxon>
        <taxon>Saccharomycetales</taxon>
        <taxon>Saccharomycetaceae</taxon>
        <taxon>Torulaspora</taxon>
    </lineage>
</organism>
<dbReference type="Proteomes" id="UP000510647">
    <property type="component" value="Chromosome 2"/>
</dbReference>
<reference evidence="1 2" key="1">
    <citation type="submission" date="2020-06" db="EMBL/GenBank/DDBJ databases">
        <title>The yeast mating-type switching endonuclease HO is a domesticated member of an unorthodox homing genetic element family.</title>
        <authorList>
            <person name="Coughlan A.Y."/>
            <person name="Lombardi L."/>
            <person name="Braun-Galleani S."/>
            <person name="Martos A.R."/>
            <person name="Galeote V."/>
            <person name="Bigey F."/>
            <person name="Dequin S."/>
            <person name="Byrne K.P."/>
            <person name="Wolfe K.H."/>
        </authorList>
    </citation>
    <scope>NUCLEOTIDE SEQUENCE [LARGE SCALE GENOMIC DNA]</scope>
    <source>
        <strain evidence="1 2">CBS2947</strain>
    </source>
</reference>
<keyword evidence="2" id="KW-1185">Reference proteome</keyword>
<evidence type="ECO:0000313" key="2">
    <source>
        <dbReference type="Proteomes" id="UP000510647"/>
    </source>
</evidence>
<dbReference type="Pfam" id="PF10450">
    <property type="entry name" value="POC1"/>
    <property type="match status" value="1"/>
</dbReference>
<dbReference type="GO" id="GO:0043248">
    <property type="term" value="P:proteasome assembly"/>
    <property type="evidence" value="ECO:0007669"/>
    <property type="project" value="InterPro"/>
</dbReference>
<dbReference type="OrthoDB" id="4062897at2759"/>
<dbReference type="InterPro" id="IPR018855">
    <property type="entry name" value="Psome_chaperone_1_fun"/>
</dbReference>
<sequence>MLFKQWNEIAEPRHQLDSPVGIADEGSLQACALPKVSFPVIDFKMYRRIVLSSAVMNPLFPERLLKLTNIGDMEATLEITTVGSTEDGAIHSWSFDENFPNEMDPERAQPEETRSFKVSTPIVSFDDTLIISLKENFLKDSPIFTNIIAERIVRELASYGASNDIDVVVLGTSDQVTEMKQVDHDSTTLNPPEFVTGFAGAILTQLIGCCIPFQGIIAPSEGPIGYEKLNLVTMQELVNLCHQWVTVDRDVYKNECYRRWRLEGAAIGAQSGLYI</sequence>
<dbReference type="Gene3D" id="3.40.50.12120">
    <property type="entry name" value="POC1 chaperone"/>
    <property type="match status" value="1"/>
</dbReference>
<name>A0A7H9HR72_9SACH</name>
<dbReference type="EMBL" id="CP059268">
    <property type="protein sequence ID" value="QLQ79177.1"/>
    <property type="molecule type" value="Genomic_DNA"/>
</dbReference>
<accession>A0A7H9HR72</accession>
<dbReference type="AlphaFoldDB" id="A0A7H9HR72"/>
<dbReference type="InterPro" id="IPR038605">
    <property type="entry name" value="Pba1_sf"/>
</dbReference>
<evidence type="ECO:0000313" key="1">
    <source>
        <dbReference type="EMBL" id="QLQ79177.1"/>
    </source>
</evidence>
<proteinExistence type="predicted"/>
<protein>
    <recommendedName>
        <fullName evidence="3">Proteasome assembly chaperone 1</fullName>
    </recommendedName>
</protein>
<evidence type="ECO:0008006" key="3">
    <source>
        <dbReference type="Google" id="ProtNLM"/>
    </source>
</evidence>